<dbReference type="EMBL" id="JAMQON010000002">
    <property type="protein sequence ID" value="MDS0259963.1"/>
    <property type="molecule type" value="Genomic_DNA"/>
</dbReference>
<dbReference type="Proteomes" id="UP001259659">
    <property type="component" value="Unassembled WGS sequence"/>
</dbReference>
<sequence>MVASEEFYELPQEDQQSLVADRRVILNQSPINKIPEYGAPIRVLDKPLATVIFDKLRSSQYTISELANEIGVREKHVRHIINKHRHRRFEDLLEEYQAVLRAKDTRGPAVVYSLESVPYFARVVDPTLSCSLLRWTDELLTRFDTTRQIPGGKVTEIDEDYAFVIADYWGFDPDDAFDYLTEFNRRYVETALGPLPVVETEEQYGSVRNRFAEPATVQSRRKNIDGNTPQRKVEMFADEYDTGALGMSFFQCFSLTMFDLMEYACHRNPAIEDVIQEQLEKALEWLEPESEEGGYAPPQPEQEPTVVGDPGQSETGQTTDGSDEGLNWNERELLIELVGLTQELGGLPSETDIDDQTPYSHEEYEQQFGSLMNAFRLAGILSEGVSTSQ</sequence>
<dbReference type="RefSeq" id="WP_310919620.1">
    <property type="nucleotide sequence ID" value="NZ_JAMQON010000002.1"/>
</dbReference>
<evidence type="ECO:0000256" key="1">
    <source>
        <dbReference type="SAM" id="MobiDB-lite"/>
    </source>
</evidence>
<proteinExistence type="predicted"/>
<reference evidence="2 3" key="1">
    <citation type="submission" date="2022-06" db="EMBL/GenBank/DDBJ databases">
        <title>Haloarcula sp. a new haloarchaeum isolate from saline soil.</title>
        <authorList>
            <person name="Strakova D."/>
            <person name="Galisteo C."/>
            <person name="Sanchez-Porro C."/>
            <person name="Ventosa A."/>
        </authorList>
    </citation>
    <scope>NUCLEOTIDE SEQUENCE [LARGE SCALE GENOMIC DNA]</scope>
    <source>
        <strain evidence="2 3">S1CR25-12</strain>
    </source>
</reference>
<evidence type="ECO:0000313" key="3">
    <source>
        <dbReference type="Proteomes" id="UP001259659"/>
    </source>
</evidence>
<gene>
    <name evidence="2" type="ORF">NDI56_11210</name>
</gene>
<accession>A0ABU2FCI0</accession>
<protein>
    <recommendedName>
        <fullName evidence="4">Helix-turn-helix domain-containing protein</fullName>
    </recommendedName>
</protein>
<name>A0ABU2FCI0_9EURY</name>
<keyword evidence="3" id="KW-1185">Reference proteome</keyword>
<organism evidence="2 3">
    <name type="scientific">Haloarcula saliterrae</name>
    <dbReference type="NCBI Taxonomy" id="2950534"/>
    <lineage>
        <taxon>Archaea</taxon>
        <taxon>Methanobacteriati</taxon>
        <taxon>Methanobacteriota</taxon>
        <taxon>Stenosarchaea group</taxon>
        <taxon>Halobacteria</taxon>
        <taxon>Halobacteriales</taxon>
        <taxon>Haloarculaceae</taxon>
        <taxon>Haloarcula</taxon>
    </lineage>
</organism>
<evidence type="ECO:0008006" key="4">
    <source>
        <dbReference type="Google" id="ProtNLM"/>
    </source>
</evidence>
<evidence type="ECO:0000313" key="2">
    <source>
        <dbReference type="EMBL" id="MDS0259963.1"/>
    </source>
</evidence>
<dbReference type="Pfam" id="PF18780">
    <property type="entry name" value="HNH_repeat"/>
    <property type="match status" value="1"/>
</dbReference>
<feature type="region of interest" description="Disordered" evidence="1">
    <location>
        <begin position="288"/>
        <end position="326"/>
    </location>
</feature>
<dbReference type="InterPro" id="IPR041025">
    <property type="entry name" value="HNH_repeat"/>
</dbReference>
<comment type="caution">
    <text evidence="2">The sequence shown here is derived from an EMBL/GenBank/DDBJ whole genome shotgun (WGS) entry which is preliminary data.</text>
</comment>